<dbReference type="PANTHER" id="PTHR31051">
    <property type="entry name" value="PROTEASOME ASSEMBLY CHAPERONE 3"/>
    <property type="match status" value="1"/>
</dbReference>
<sequence length="157" mass="16897">MQATSQKCLAISGLQTDILIQSYADRVLVVVTQLGKVGNLIQASIPETSPLPPTPNELNASPLPAPPPSIQLSHLFGSASSEHIRTLHSLYASQIATIVWTMEAEQAIDAPPRRRVIVGIALKNSIGSHDGSSRLAEDERAVFHGVMSAIQEMLRRT</sequence>
<dbReference type="Proteomes" id="UP000076761">
    <property type="component" value="Unassembled WGS sequence"/>
</dbReference>
<accession>A0A165UN01</accession>
<organism evidence="1 2">
    <name type="scientific">Neolentinus lepideus HHB14362 ss-1</name>
    <dbReference type="NCBI Taxonomy" id="1314782"/>
    <lineage>
        <taxon>Eukaryota</taxon>
        <taxon>Fungi</taxon>
        <taxon>Dikarya</taxon>
        <taxon>Basidiomycota</taxon>
        <taxon>Agaricomycotina</taxon>
        <taxon>Agaricomycetes</taxon>
        <taxon>Gloeophyllales</taxon>
        <taxon>Gloeophyllaceae</taxon>
        <taxon>Neolentinus</taxon>
    </lineage>
</organism>
<gene>
    <name evidence="1" type="ORF">NEOLEDRAFT_1086710</name>
</gene>
<dbReference type="PANTHER" id="PTHR31051:SF1">
    <property type="entry name" value="PROTEASOME ASSEMBLY CHAPERONE 3"/>
    <property type="match status" value="1"/>
</dbReference>
<proteinExistence type="predicted"/>
<dbReference type="AlphaFoldDB" id="A0A165UN01"/>
<protein>
    <recommendedName>
        <fullName evidence="3">Proteasome assembly chaperone 3</fullName>
    </recommendedName>
</protein>
<dbReference type="STRING" id="1314782.A0A165UN01"/>
<evidence type="ECO:0000313" key="2">
    <source>
        <dbReference type="Proteomes" id="UP000076761"/>
    </source>
</evidence>
<dbReference type="InterPro" id="IPR018788">
    <property type="entry name" value="Proteasome_assmbl_chp_3"/>
</dbReference>
<dbReference type="EMBL" id="KV425557">
    <property type="protein sequence ID" value="KZT28427.1"/>
    <property type="molecule type" value="Genomic_DNA"/>
</dbReference>
<dbReference type="InterPro" id="IPR053720">
    <property type="entry name" value="Psm_Assembly_Chaperone"/>
</dbReference>
<dbReference type="Gene3D" id="3.30.230.90">
    <property type="match status" value="1"/>
</dbReference>
<dbReference type="InParanoid" id="A0A165UN01"/>
<reference evidence="1 2" key="1">
    <citation type="journal article" date="2016" name="Mol. Biol. Evol.">
        <title>Comparative Genomics of Early-Diverging Mushroom-Forming Fungi Provides Insights into the Origins of Lignocellulose Decay Capabilities.</title>
        <authorList>
            <person name="Nagy L.G."/>
            <person name="Riley R."/>
            <person name="Tritt A."/>
            <person name="Adam C."/>
            <person name="Daum C."/>
            <person name="Floudas D."/>
            <person name="Sun H."/>
            <person name="Yadav J.S."/>
            <person name="Pangilinan J."/>
            <person name="Larsson K.H."/>
            <person name="Matsuura K."/>
            <person name="Barry K."/>
            <person name="Labutti K."/>
            <person name="Kuo R."/>
            <person name="Ohm R.A."/>
            <person name="Bhattacharya S.S."/>
            <person name="Shirouzu T."/>
            <person name="Yoshinaga Y."/>
            <person name="Martin F.M."/>
            <person name="Grigoriev I.V."/>
            <person name="Hibbett D.S."/>
        </authorList>
    </citation>
    <scope>NUCLEOTIDE SEQUENCE [LARGE SCALE GENOMIC DNA]</scope>
    <source>
        <strain evidence="1 2">HHB14362 ss-1</strain>
    </source>
</reference>
<evidence type="ECO:0008006" key="3">
    <source>
        <dbReference type="Google" id="ProtNLM"/>
    </source>
</evidence>
<dbReference type="GO" id="GO:0043248">
    <property type="term" value="P:proteasome assembly"/>
    <property type="evidence" value="ECO:0007669"/>
    <property type="project" value="InterPro"/>
</dbReference>
<dbReference type="OrthoDB" id="5593278at2759"/>
<name>A0A165UN01_9AGAM</name>
<evidence type="ECO:0000313" key="1">
    <source>
        <dbReference type="EMBL" id="KZT28427.1"/>
    </source>
</evidence>
<keyword evidence="2" id="KW-1185">Reference proteome</keyword>